<dbReference type="InterPro" id="IPR047057">
    <property type="entry name" value="MerR_fam"/>
</dbReference>
<feature type="domain" description="HTH merR-type" evidence="2">
    <location>
        <begin position="8"/>
        <end position="74"/>
    </location>
</feature>
<dbReference type="GO" id="GO:0003677">
    <property type="term" value="F:DNA binding"/>
    <property type="evidence" value="ECO:0007669"/>
    <property type="project" value="UniProtKB-KW"/>
</dbReference>
<dbReference type="PANTHER" id="PTHR30204">
    <property type="entry name" value="REDOX-CYCLING DRUG-SENSING TRANSCRIPTIONAL ACTIVATOR SOXR"/>
    <property type="match status" value="1"/>
</dbReference>
<dbReference type="AlphaFoldDB" id="A0A1G6MHZ7"/>
<proteinExistence type="predicted"/>
<dbReference type="Proteomes" id="UP000199416">
    <property type="component" value="Unassembled WGS sequence"/>
</dbReference>
<evidence type="ECO:0000259" key="2">
    <source>
        <dbReference type="PROSITE" id="PS50937"/>
    </source>
</evidence>
<dbReference type="EMBL" id="FMZF01000002">
    <property type="protein sequence ID" value="SDC54894.1"/>
    <property type="molecule type" value="Genomic_DNA"/>
</dbReference>
<dbReference type="InterPro" id="IPR000551">
    <property type="entry name" value="MerR-type_HTH_dom"/>
</dbReference>
<keyword evidence="4" id="KW-1185">Reference proteome</keyword>
<gene>
    <name evidence="3" type="ORF">SAMN05660690_1858</name>
</gene>
<dbReference type="Gene3D" id="3.20.80.10">
    <property type="entry name" value="Regulatory factor, effector binding domain"/>
    <property type="match status" value="1"/>
</dbReference>
<dbReference type="RefSeq" id="WP_217637110.1">
    <property type="nucleotide sequence ID" value="NZ_FMZF01000002.1"/>
</dbReference>
<organism evidence="3 4">
    <name type="scientific">Geodermatophilus telluris</name>
    <dbReference type="NCBI Taxonomy" id="1190417"/>
    <lineage>
        <taxon>Bacteria</taxon>
        <taxon>Bacillati</taxon>
        <taxon>Actinomycetota</taxon>
        <taxon>Actinomycetes</taxon>
        <taxon>Geodermatophilales</taxon>
        <taxon>Geodermatophilaceae</taxon>
        <taxon>Geodermatophilus</taxon>
    </lineage>
</organism>
<dbReference type="InterPro" id="IPR009061">
    <property type="entry name" value="DNA-bd_dom_put_sf"/>
</dbReference>
<evidence type="ECO:0000313" key="4">
    <source>
        <dbReference type="Proteomes" id="UP000199416"/>
    </source>
</evidence>
<dbReference type="PANTHER" id="PTHR30204:SF97">
    <property type="entry name" value="MERR FAMILY REGULATORY PROTEIN"/>
    <property type="match status" value="1"/>
</dbReference>
<dbReference type="GO" id="GO:0003700">
    <property type="term" value="F:DNA-binding transcription factor activity"/>
    <property type="evidence" value="ECO:0007669"/>
    <property type="project" value="InterPro"/>
</dbReference>
<dbReference type="STRING" id="1190417.SAMN05660690_1858"/>
<evidence type="ECO:0000256" key="1">
    <source>
        <dbReference type="ARBA" id="ARBA00023125"/>
    </source>
</evidence>
<dbReference type="InterPro" id="IPR011256">
    <property type="entry name" value="Reg_factor_effector_dom_sf"/>
</dbReference>
<dbReference type="PROSITE" id="PS50937">
    <property type="entry name" value="HTH_MERR_2"/>
    <property type="match status" value="1"/>
</dbReference>
<accession>A0A1G6MHZ7</accession>
<dbReference type="SUPFAM" id="SSF55136">
    <property type="entry name" value="Probable bacterial effector-binding domain"/>
    <property type="match status" value="1"/>
</dbReference>
<dbReference type="SUPFAM" id="SSF46955">
    <property type="entry name" value="Putative DNA-binding domain"/>
    <property type="match status" value="1"/>
</dbReference>
<dbReference type="Pfam" id="PF13411">
    <property type="entry name" value="MerR_1"/>
    <property type="match status" value="1"/>
</dbReference>
<sequence length="268" mass="29252">MGGHLLAGEFARRTRLSAKALRLYAEQGLLVPARVDAVTGYRWYAAAQVGRARLIALLRRAGMPLARVRDVVDLPAAQRRAAVARWWAGVEDDVRDRRTLVALLTRGDEEDADVHEVELRDVPEQKLLTREARLTVEELDGFIRDAAAEIDGHLARSGATPAGRLRVVYHGTVTEDGDGPVEVARPFSGSVEPAGELRIRLQRAGREAVTCLSRRQAEFPGILGAYDAVGAWVDAQGLTRAGSPAEVYLTDRDDDPDAPHVEVTWPVG</sequence>
<dbReference type="SMART" id="SM00422">
    <property type="entry name" value="HTH_MERR"/>
    <property type="match status" value="1"/>
</dbReference>
<name>A0A1G6MHZ7_9ACTN</name>
<evidence type="ECO:0000313" key="3">
    <source>
        <dbReference type="EMBL" id="SDC54894.1"/>
    </source>
</evidence>
<keyword evidence="1 3" id="KW-0238">DNA-binding</keyword>
<reference evidence="4" key="1">
    <citation type="submission" date="2016-10" db="EMBL/GenBank/DDBJ databases">
        <authorList>
            <person name="Varghese N."/>
            <person name="Submissions S."/>
        </authorList>
    </citation>
    <scope>NUCLEOTIDE SEQUENCE [LARGE SCALE GENOMIC DNA]</scope>
    <source>
        <strain evidence="4">DSM 45421</strain>
    </source>
</reference>
<dbReference type="Gene3D" id="1.10.1660.10">
    <property type="match status" value="1"/>
</dbReference>
<protein>
    <submittedName>
        <fullName evidence="3">DNA-binding transcriptional regulator, MerR family</fullName>
    </submittedName>
</protein>